<dbReference type="Proteomes" id="UP000295832">
    <property type="component" value="Unassembled WGS sequence"/>
</dbReference>
<comment type="similarity">
    <text evidence="8">Belongs to the TsuA/YedE (TC 9.B.102) family.</text>
</comment>
<keyword evidence="2" id="KW-0813">Transport</keyword>
<evidence type="ECO:0000256" key="4">
    <source>
        <dbReference type="ARBA" id="ARBA00022519"/>
    </source>
</evidence>
<keyword evidence="5 9" id="KW-0812">Transmembrane</keyword>
<gene>
    <name evidence="10" type="ORF">C7959_12910</name>
</gene>
<accession>A0A4V6QB66</accession>
<evidence type="ECO:0000256" key="2">
    <source>
        <dbReference type="ARBA" id="ARBA00022448"/>
    </source>
</evidence>
<keyword evidence="6 9" id="KW-1133">Transmembrane helix</keyword>
<dbReference type="RefSeq" id="WP_134118120.1">
    <property type="nucleotide sequence ID" value="NZ_SOEG01000029.1"/>
</dbReference>
<dbReference type="GO" id="GO:0005886">
    <property type="term" value="C:plasma membrane"/>
    <property type="evidence" value="ECO:0007669"/>
    <property type="project" value="UniProtKB-SubCell"/>
</dbReference>
<feature type="transmembrane region" description="Helical" evidence="9">
    <location>
        <begin position="125"/>
        <end position="148"/>
    </location>
</feature>
<dbReference type="EMBL" id="SOEG01000029">
    <property type="protein sequence ID" value="TDX48349.1"/>
    <property type="molecule type" value="Genomic_DNA"/>
</dbReference>
<feature type="transmembrane region" description="Helical" evidence="9">
    <location>
        <begin position="60"/>
        <end position="81"/>
    </location>
</feature>
<keyword evidence="3" id="KW-1003">Cell membrane</keyword>
<evidence type="ECO:0000313" key="10">
    <source>
        <dbReference type="EMBL" id="TDX48349.1"/>
    </source>
</evidence>
<evidence type="ECO:0000256" key="5">
    <source>
        <dbReference type="ARBA" id="ARBA00022692"/>
    </source>
</evidence>
<name>A0A4V6QB66_9FIRM</name>
<keyword evidence="11" id="KW-1185">Reference proteome</keyword>
<organism evidence="10 11">
    <name type="scientific">Orenia marismortui</name>
    <dbReference type="NCBI Taxonomy" id="46469"/>
    <lineage>
        <taxon>Bacteria</taxon>
        <taxon>Bacillati</taxon>
        <taxon>Bacillota</taxon>
        <taxon>Clostridia</taxon>
        <taxon>Halanaerobiales</taxon>
        <taxon>Halobacteroidaceae</taxon>
        <taxon>Orenia</taxon>
    </lineage>
</organism>
<evidence type="ECO:0000256" key="3">
    <source>
        <dbReference type="ARBA" id="ARBA00022475"/>
    </source>
</evidence>
<evidence type="ECO:0000256" key="8">
    <source>
        <dbReference type="ARBA" id="ARBA00035655"/>
    </source>
</evidence>
<protein>
    <submittedName>
        <fullName evidence="10">Uncharacterized protein</fullName>
    </submittedName>
</protein>
<feature type="transmembrane region" description="Helical" evidence="9">
    <location>
        <begin position="160"/>
        <end position="179"/>
    </location>
</feature>
<comment type="subcellular location">
    <subcellularLocation>
        <location evidence="1">Cell inner membrane</location>
        <topology evidence="1">Multi-pass membrane protein</topology>
    </subcellularLocation>
</comment>
<dbReference type="InterPro" id="IPR007272">
    <property type="entry name" value="Sulf_transp_TsuA/YedE"/>
</dbReference>
<reference evidence="10 11" key="1">
    <citation type="submission" date="2019-03" db="EMBL/GenBank/DDBJ databases">
        <title>Subsurface microbial communities from deep shales in Ohio and West Virginia, USA.</title>
        <authorList>
            <person name="Wrighton K."/>
        </authorList>
    </citation>
    <scope>NUCLEOTIDE SEQUENCE [LARGE SCALE GENOMIC DNA]</scope>
    <source>
        <strain evidence="10 11">MSL 6dP</strain>
    </source>
</reference>
<evidence type="ECO:0000256" key="7">
    <source>
        <dbReference type="ARBA" id="ARBA00023136"/>
    </source>
</evidence>
<dbReference type="AlphaFoldDB" id="A0A4V6QB66"/>
<evidence type="ECO:0000256" key="9">
    <source>
        <dbReference type="SAM" id="Phobius"/>
    </source>
</evidence>
<feature type="transmembrane region" description="Helical" evidence="9">
    <location>
        <begin position="93"/>
        <end position="113"/>
    </location>
</feature>
<evidence type="ECO:0000313" key="11">
    <source>
        <dbReference type="Proteomes" id="UP000295832"/>
    </source>
</evidence>
<dbReference type="STRING" id="926561.GCA_000379025_02412"/>
<keyword evidence="4" id="KW-0997">Cell inner membrane</keyword>
<keyword evidence="7 9" id="KW-0472">Membrane</keyword>
<proteinExistence type="inferred from homology"/>
<evidence type="ECO:0000256" key="1">
    <source>
        <dbReference type="ARBA" id="ARBA00004429"/>
    </source>
</evidence>
<dbReference type="PANTHER" id="PTHR30574:SF1">
    <property type="entry name" value="SULPHUR TRANSPORT DOMAIN-CONTAINING PROTEIN"/>
    <property type="match status" value="1"/>
</dbReference>
<evidence type="ECO:0000256" key="6">
    <source>
        <dbReference type="ARBA" id="ARBA00022989"/>
    </source>
</evidence>
<feature type="transmembrane region" description="Helical" evidence="9">
    <location>
        <begin position="27"/>
        <end position="48"/>
    </location>
</feature>
<sequence>MNGKSLLSKQSKANKDSLFENLFKKPWPYWVGGVLLALLNIIYVVLTGDYWAITTNLARWGSWILSNLGIAANEWDVWTYYDYYARPWLDKQTWSNLGIVFGALIAILLAKQFKFKRVKNKKQVLIVLIGGWLMGYGARVAVGCNIGGLYSSISSLGLNGWLYLPFVMLGVFLGSKILMKWFT</sequence>
<comment type="caution">
    <text evidence="10">The sequence shown here is derived from an EMBL/GenBank/DDBJ whole genome shotgun (WGS) entry which is preliminary data.</text>
</comment>
<dbReference type="PANTHER" id="PTHR30574">
    <property type="entry name" value="INNER MEMBRANE PROTEIN YEDE"/>
    <property type="match status" value="1"/>
</dbReference>
<dbReference type="Pfam" id="PF04143">
    <property type="entry name" value="Sulf_transp"/>
    <property type="match status" value="1"/>
</dbReference>